<keyword evidence="8 14" id="KW-1133">Transmembrane helix</keyword>
<proteinExistence type="inferred from homology"/>
<keyword evidence="7 14" id="KW-0812">Transmembrane</keyword>
<evidence type="ECO:0000256" key="8">
    <source>
        <dbReference type="ARBA" id="ARBA00022989"/>
    </source>
</evidence>
<feature type="transmembrane region" description="Helical" evidence="14">
    <location>
        <begin position="532"/>
        <end position="554"/>
    </location>
</feature>
<dbReference type="EC" id="3.2.1.4" evidence="4"/>
<accession>A0AAW1RP76</accession>
<dbReference type="PANTHER" id="PTHR43867:SF2">
    <property type="entry name" value="CELLULOSE SYNTHASE CATALYTIC SUBUNIT A [UDP-FORMING]"/>
    <property type="match status" value="1"/>
</dbReference>
<evidence type="ECO:0000256" key="1">
    <source>
        <dbReference type="ARBA" id="ARBA00000966"/>
    </source>
</evidence>
<feature type="region of interest" description="Disordered" evidence="13">
    <location>
        <begin position="1"/>
        <end position="108"/>
    </location>
</feature>
<keyword evidence="6" id="KW-0808">Transferase</keyword>
<dbReference type="EMBL" id="JALJOS010000008">
    <property type="protein sequence ID" value="KAK9835572.1"/>
    <property type="molecule type" value="Genomic_DNA"/>
</dbReference>
<comment type="catalytic activity">
    <reaction evidence="1">
        <text>Endohydrolysis of (1-&gt;4)-beta-D-glucosidic linkages in cellulose, lichenin and cereal beta-D-glucans.</text>
        <dbReference type="EC" id="3.2.1.4"/>
    </reaction>
</comment>
<evidence type="ECO:0000256" key="6">
    <source>
        <dbReference type="ARBA" id="ARBA00022679"/>
    </source>
</evidence>
<evidence type="ECO:0000256" key="10">
    <source>
        <dbReference type="ARBA" id="ARBA00023136"/>
    </source>
</evidence>
<feature type="compositionally biased region" description="Basic and acidic residues" evidence="13">
    <location>
        <begin position="35"/>
        <end position="56"/>
    </location>
</feature>
<reference evidence="16 17" key="1">
    <citation type="journal article" date="2024" name="Nat. Commun.">
        <title>Phylogenomics reveals the evolutionary origins of lichenization in chlorophyte algae.</title>
        <authorList>
            <person name="Puginier C."/>
            <person name="Libourel C."/>
            <person name="Otte J."/>
            <person name="Skaloud P."/>
            <person name="Haon M."/>
            <person name="Grisel S."/>
            <person name="Petersen M."/>
            <person name="Berrin J.G."/>
            <person name="Delaux P.M."/>
            <person name="Dal Grande F."/>
            <person name="Keller J."/>
        </authorList>
    </citation>
    <scope>NUCLEOTIDE SEQUENCE [LARGE SCALE GENOMIC DNA]</scope>
    <source>
        <strain evidence="16 17">SAG 2145</strain>
    </source>
</reference>
<feature type="domain" description="Glycoside hydrolase family 9" evidence="15">
    <location>
        <begin position="741"/>
        <end position="1223"/>
    </location>
</feature>
<comment type="subcellular location">
    <subcellularLocation>
        <location evidence="2">Membrane</location>
        <topology evidence="2">Multi-pass membrane protein</topology>
    </subcellularLocation>
</comment>
<dbReference type="GO" id="GO:0016020">
    <property type="term" value="C:membrane"/>
    <property type="evidence" value="ECO:0007669"/>
    <property type="project" value="UniProtKB-SubCell"/>
</dbReference>
<evidence type="ECO:0000256" key="2">
    <source>
        <dbReference type="ARBA" id="ARBA00004141"/>
    </source>
</evidence>
<evidence type="ECO:0000256" key="11">
    <source>
        <dbReference type="ARBA" id="ARBA00023277"/>
    </source>
</evidence>
<evidence type="ECO:0000313" key="16">
    <source>
        <dbReference type="EMBL" id="KAK9835572.1"/>
    </source>
</evidence>
<keyword evidence="5" id="KW-0328">Glycosyltransferase</keyword>
<keyword evidence="17" id="KW-1185">Reference proteome</keyword>
<evidence type="ECO:0000256" key="9">
    <source>
        <dbReference type="ARBA" id="ARBA00023001"/>
    </source>
</evidence>
<feature type="transmembrane region" description="Helical" evidence="14">
    <location>
        <begin position="223"/>
        <end position="245"/>
    </location>
</feature>
<name>A0AAW1RP76_9CHLO</name>
<comment type="caution">
    <text evidence="16">The sequence shown here is derived from an EMBL/GenBank/DDBJ whole genome shotgun (WGS) entry which is preliminary data.</text>
</comment>
<keyword evidence="11" id="KW-0119">Carbohydrate metabolism</keyword>
<evidence type="ECO:0000256" key="5">
    <source>
        <dbReference type="ARBA" id="ARBA00022676"/>
    </source>
</evidence>
<feature type="transmembrane region" description="Helical" evidence="14">
    <location>
        <begin position="560"/>
        <end position="586"/>
    </location>
</feature>
<dbReference type="GO" id="GO:0030245">
    <property type="term" value="P:cellulose catabolic process"/>
    <property type="evidence" value="ECO:0007669"/>
    <property type="project" value="UniProtKB-KW"/>
</dbReference>
<dbReference type="Pfam" id="PF13641">
    <property type="entry name" value="Glyco_tranf_2_3"/>
    <property type="match status" value="1"/>
</dbReference>
<evidence type="ECO:0000259" key="15">
    <source>
        <dbReference type="Pfam" id="PF00759"/>
    </source>
</evidence>
<evidence type="ECO:0000256" key="14">
    <source>
        <dbReference type="SAM" id="Phobius"/>
    </source>
</evidence>
<dbReference type="AlphaFoldDB" id="A0AAW1RP76"/>
<dbReference type="InterPro" id="IPR001701">
    <property type="entry name" value="Glyco_hydro_9"/>
</dbReference>
<dbReference type="InterPro" id="IPR029044">
    <property type="entry name" value="Nucleotide-diphossugar_trans"/>
</dbReference>
<comment type="similarity">
    <text evidence="3">Belongs to the glycosyl hydrolase 9 (cellulase E) family.</text>
</comment>
<evidence type="ECO:0000256" key="4">
    <source>
        <dbReference type="ARBA" id="ARBA00012601"/>
    </source>
</evidence>
<protein>
    <recommendedName>
        <fullName evidence="4">cellulase</fullName>
        <ecNumber evidence="4">3.2.1.4</ecNumber>
    </recommendedName>
</protein>
<dbReference type="GO" id="GO:0016757">
    <property type="term" value="F:glycosyltransferase activity"/>
    <property type="evidence" value="ECO:0007669"/>
    <property type="project" value="UniProtKB-KW"/>
</dbReference>
<organism evidence="16 17">
    <name type="scientific">Apatococcus lobatus</name>
    <dbReference type="NCBI Taxonomy" id="904363"/>
    <lineage>
        <taxon>Eukaryota</taxon>
        <taxon>Viridiplantae</taxon>
        <taxon>Chlorophyta</taxon>
        <taxon>core chlorophytes</taxon>
        <taxon>Trebouxiophyceae</taxon>
        <taxon>Chlorellales</taxon>
        <taxon>Chlorellaceae</taxon>
        <taxon>Apatococcus</taxon>
    </lineage>
</organism>
<keyword evidence="12" id="KW-0624">Polysaccharide degradation</keyword>
<gene>
    <name evidence="16" type="ORF">WJX74_003401</name>
</gene>
<dbReference type="InterPro" id="IPR012341">
    <property type="entry name" value="6hp_glycosidase-like_sf"/>
</dbReference>
<dbReference type="InterPro" id="IPR008928">
    <property type="entry name" value="6-hairpin_glycosidase_sf"/>
</dbReference>
<feature type="transmembrane region" description="Helical" evidence="14">
    <location>
        <begin position="680"/>
        <end position="703"/>
    </location>
</feature>
<feature type="transmembrane region" description="Helical" evidence="14">
    <location>
        <begin position="715"/>
        <end position="735"/>
    </location>
</feature>
<evidence type="ECO:0000256" key="13">
    <source>
        <dbReference type="SAM" id="MobiDB-lite"/>
    </source>
</evidence>
<sequence>MGDAGRHHRHRSFGSRDLENSGSDASGYFEDNDRDDGTREWDSRADSYSVRSDDPVPSKLEQSGGAGYTKPGKKDPIGALLKLMDMMEEQGGRDDDDRSYSDEDDGSHLMKKGYDNEFFDDMSTRQPPSVTKTYMSEEEEELEYTAAPFYVHDEETGDYAEDEDGNPIYPAELDNQKSKSDKKFKQAWKFNKLGSLVFFIYCVAFCFYMWIRVTKTLDLGQFVAYGIAILVIEIMGATATVIYGLNLIFTPVYETFPDDPQNPGRPQVDCPYHIRVLIPCYKEPLEIVGRTATAALDAELPRTCQRTVYLLDDGKDPAKRKWCMQMGAEMVYVSGRRRAPGEMNGKSANLNNCMRQIYPEGVPIPLNEMVCIFDADQVANPDFFLKTVPLFDAGDDVGMVLSPQAYHNLKQHADIFNHANVHFWEYAQPGYDALGFISCTGTNFLTRSCAFREAGWSPEYTLTEDFALGMELKKHKYHCRYVEEYLAVGEAPDQVRNCFQQRSRWCKGHFQIMLSRRHCPLFQRGLSFFQRMMYCTGVWSYIVGAVTTPTYILIPILTVWAGIFPIVVSQWAALGLTVYFAAQTLVLSYTKKMKHVEALWFASISNSILWFTYVKACWRAAMSSCGSSLTFKTTLKGAGKLMNTALGDLWMPGACLIVLLITLGFGIAKLVQGQTIITTLSISVVWLIYAAIPPFLICWYTVAGRGTTLQFWCRVMFILSYAASICAIALLWAVYPPQYDFGKAAGESLLFLDAQRVGALPSSNSVPWRGNSLLYENATKLNPAFTDLTKGWMQGGHAGTLKLTMPTAFTTTMLAWGMLAFPTAYQKAGEMDHALETLKWGTDYLLKLYTPASSTNTTKTAHQYQIIYQIGNLTQDSTYWGTPESMTAAKFPRPVFNISSAAGASDLAGQMAAAFASAAVVFKKSNPAYHYQLANAADEMYLAATKNLGSFTDSFPYNCVSQYAKQYIGKKTSNNTCSTPTDFNGGSALVYYNSTSYYDDLFWAAGWMYYMTDDASYIEEAGTWYSDHLNDMEESEQDDQIITDYDHVFWAGNVLWANLTDQGAFHTQAQDYLRQWICGSTNIIQYTIKGRGWNPYSPSLGTTANTAFLALTYAEQKTTYISSAKANKYVCWARTQMRYVLGGSGRSLLVGWGKNPPTHAQNRAASCPSQTGTCGFSNYYSPEQNPHVITGGMVQQDAFGDTFDDIRDTNNTIVSLDTNAAVPGSLAGLHIAPGTWEQCLQGYGQLLHLNAACQTGL</sequence>
<evidence type="ECO:0000256" key="7">
    <source>
        <dbReference type="ARBA" id="ARBA00022692"/>
    </source>
</evidence>
<keyword evidence="9" id="KW-0136">Cellulose degradation</keyword>
<evidence type="ECO:0000256" key="12">
    <source>
        <dbReference type="ARBA" id="ARBA00023326"/>
    </source>
</evidence>
<feature type="compositionally biased region" description="Basic residues" evidence="13">
    <location>
        <begin position="1"/>
        <end position="13"/>
    </location>
</feature>
<evidence type="ECO:0000256" key="3">
    <source>
        <dbReference type="ARBA" id="ARBA00007072"/>
    </source>
</evidence>
<dbReference type="Gene3D" id="1.50.10.10">
    <property type="match status" value="1"/>
</dbReference>
<dbReference type="PANTHER" id="PTHR43867">
    <property type="entry name" value="CELLULOSE SYNTHASE CATALYTIC SUBUNIT A [UDP-FORMING]"/>
    <property type="match status" value="1"/>
</dbReference>
<feature type="transmembrane region" description="Helical" evidence="14">
    <location>
        <begin position="649"/>
        <end position="668"/>
    </location>
</feature>
<dbReference type="Proteomes" id="UP001438707">
    <property type="component" value="Unassembled WGS sequence"/>
</dbReference>
<dbReference type="SUPFAM" id="SSF53448">
    <property type="entry name" value="Nucleotide-diphospho-sugar transferases"/>
    <property type="match status" value="1"/>
</dbReference>
<feature type="compositionally biased region" description="Basic and acidic residues" evidence="13">
    <location>
        <begin position="90"/>
        <end position="108"/>
    </location>
</feature>
<dbReference type="Pfam" id="PF00759">
    <property type="entry name" value="Glyco_hydro_9"/>
    <property type="match status" value="1"/>
</dbReference>
<dbReference type="Gene3D" id="3.90.550.10">
    <property type="entry name" value="Spore Coat Polysaccharide Biosynthesis Protein SpsA, Chain A"/>
    <property type="match status" value="1"/>
</dbReference>
<dbReference type="InterPro" id="IPR050321">
    <property type="entry name" value="Glycosyltr_2/OpgH_subfam"/>
</dbReference>
<keyword evidence="10 14" id="KW-0472">Membrane</keyword>
<feature type="transmembrane region" description="Helical" evidence="14">
    <location>
        <begin position="193"/>
        <end position="211"/>
    </location>
</feature>
<evidence type="ECO:0000313" key="17">
    <source>
        <dbReference type="Proteomes" id="UP001438707"/>
    </source>
</evidence>
<dbReference type="GO" id="GO:0008810">
    <property type="term" value="F:cellulase activity"/>
    <property type="evidence" value="ECO:0007669"/>
    <property type="project" value="UniProtKB-EC"/>
</dbReference>
<dbReference type="SUPFAM" id="SSF48208">
    <property type="entry name" value="Six-hairpin glycosidases"/>
    <property type="match status" value="1"/>
</dbReference>